<dbReference type="InterPro" id="IPR012223">
    <property type="entry name" value="TEII"/>
</dbReference>
<proteinExistence type="inferred from homology"/>
<evidence type="ECO:0000313" key="3">
    <source>
        <dbReference type="EMBL" id="QDM42200.1"/>
    </source>
</evidence>
<comment type="similarity">
    <text evidence="1">Belongs to the thioesterase family.</text>
</comment>
<dbReference type="EMBL" id="CP041405">
    <property type="protein sequence ID" value="QDM42200.1"/>
    <property type="molecule type" value="Genomic_DNA"/>
</dbReference>
<dbReference type="InterPro" id="IPR029058">
    <property type="entry name" value="AB_hydrolase_fold"/>
</dbReference>
<gene>
    <name evidence="3" type="ORF">FLT43_00765</name>
</gene>
<dbReference type="SUPFAM" id="SSF53474">
    <property type="entry name" value="alpha/beta-Hydrolases"/>
    <property type="match status" value="1"/>
</dbReference>
<reference evidence="3 4" key="1">
    <citation type="submission" date="2019-07" db="EMBL/GenBank/DDBJ databases">
        <title>Paenibacillus thiaminolyticus NRRL B-4156.</title>
        <authorList>
            <person name="Hehnly C."/>
            <person name="Zhang L."/>
        </authorList>
    </citation>
    <scope>NUCLEOTIDE SEQUENCE [LARGE SCALE GENOMIC DNA]</scope>
    <source>
        <strain evidence="3 4">NRRL B-4156</strain>
    </source>
</reference>
<dbReference type="PANTHER" id="PTHR11487:SF0">
    <property type="entry name" value="S-ACYL FATTY ACID SYNTHASE THIOESTERASE, MEDIUM CHAIN"/>
    <property type="match status" value="1"/>
</dbReference>
<dbReference type="Gene3D" id="3.40.50.1820">
    <property type="entry name" value="alpha/beta hydrolase"/>
    <property type="match status" value="1"/>
</dbReference>
<evidence type="ECO:0000256" key="1">
    <source>
        <dbReference type="ARBA" id="ARBA00007169"/>
    </source>
</evidence>
<evidence type="ECO:0000259" key="2">
    <source>
        <dbReference type="Pfam" id="PF00975"/>
    </source>
</evidence>
<dbReference type="AlphaFoldDB" id="A0AAP9IZM3"/>
<feature type="domain" description="Thioesterase" evidence="2">
    <location>
        <begin position="1"/>
        <end position="151"/>
    </location>
</feature>
<name>A0AAP9IZM3_PANTH</name>
<organism evidence="3 4">
    <name type="scientific">Paenibacillus thiaminolyticus</name>
    <name type="common">Bacillus thiaminolyticus</name>
    <dbReference type="NCBI Taxonomy" id="49283"/>
    <lineage>
        <taxon>Bacteria</taxon>
        <taxon>Bacillati</taxon>
        <taxon>Bacillota</taxon>
        <taxon>Bacilli</taxon>
        <taxon>Bacillales</taxon>
        <taxon>Paenibacillaceae</taxon>
        <taxon>Paenibacillus</taxon>
    </lineage>
</organism>
<dbReference type="Pfam" id="PF00975">
    <property type="entry name" value="Thioesterase"/>
    <property type="match status" value="1"/>
</dbReference>
<accession>A0AAP9IZM3</accession>
<protein>
    <submittedName>
        <fullName evidence="3">Thioesterase</fullName>
    </submittedName>
</protein>
<dbReference type="Proteomes" id="UP000315377">
    <property type="component" value="Chromosome"/>
</dbReference>
<dbReference type="PANTHER" id="PTHR11487">
    <property type="entry name" value="THIOESTERASE"/>
    <property type="match status" value="1"/>
</dbReference>
<sequence>MGSLIAYELARYLHEKHGKESIHLFAAARRAPQIQGDGQKLYCLPEAEFLKEIIKLGGMSAEVLENKELMEMILPLLRADMQIVEKYSWRASKAVLRTDITVLAGTRDVVPDEHMEAWKEMTAGRCKIAKYEGDHFFIHQHYELIGEHISRVLLQWKEAVTSV</sequence>
<evidence type="ECO:0000313" key="4">
    <source>
        <dbReference type="Proteomes" id="UP000315377"/>
    </source>
</evidence>
<dbReference type="GO" id="GO:0008610">
    <property type="term" value="P:lipid biosynthetic process"/>
    <property type="evidence" value="ECO:0007669"/>
    <property type="project" value="TreeGrafter"/>
</dbReference>
<dbReference type="InterPro" id="IPR001031">
    <property type="entry name" value="Thioesterase"/>
</dbReference>